<keyword evidence="3" id="KW-1185">Reference proteome</keyword>
<dbReference type="Proteomes" id="UP001604335">
    <property type="component" value="Unassembled WGS sequence"/>
</dbReference>
<proteinExistence type="predicted"/>
<evidence type="ECO:0000256" key="1">
    <source>
        <dbReference type="SAM" id="Coils"/>
    </source>
</evidence>
<evidence type="ECO:0000313" key="2">
    <source>
        <dbReference type="EMBL" id="MFG3817133.1"/>
    </source>
</evidence>
<comment type="caution">
    <text evidence="2">The sequence shown here is derived from an EMBL/GenBank/DDBJ whole genome shotgun (WGS) entry which is preliminary data.</text>
</comment>
<dbReference type="Gene3D" id="1.10.287.1490">
    <property type="match status" value="1"/>
</dbReference>
<reference evidence="3" key="1">
    <citation type="journal article" date="2024" name="Algal Res.">
        <title>Biochemical, toxicological and genomic investigation of a high-biomass producing Limnothrix strain isolated from Italian shallow drinking water reservoir.</title>
        <authorList>
            <person name="Simonazzi M."/>
            <person name="Shishido T.K."/>
            <person name="Delbaje E."/>
            <person name="Wahlsten M."/>
            <person name="Fewer D.P."/>
            <person name="Sivonen K."/>
            <person name="Pezzolesi L."/>
            <person name="Pistocchi R."/>
        </authorList>
    </citation>
    <scope>NUCLEOTIDE SEQUENCE [LARGE SCALE GENOMIC DNA]</scope>
    <source>
        <strain evidence="3">LRLZ20PSL1</strain>
    </source>
</reference>
<evidence type="ECO:0000313" key="3">
    <source>
        <dbReference type="Proteomes" id="UP001604335"/>
    </source>
</evidence>
<organism evidence="2 3">
    <name type="scientific">Limnothrix redekei LRLZ20PSL1</name>
    <dbReference type="NCBI Taxonomy" id="3112953"/>
    <lineage>
        <taxon>Bacteria</taxon>
        <taxon>Bacillati</taxon>
        <taxon>Cyanobacteriota</taxon>
        <taxon>Cyanophyceae</taxon>
        <taxon>Pseudanabaenales</taxon>
        <taxon>Pseudanabaenaceae</taxon>
        <taxon>Limnothrix</taxon>
    </lineage>
</organism>
<dbReference type="EMBL" id="JAZAQF010000029">
    <property type="protein sequence ID" value="MFG3817133.1"/>
    <property type="molecule type" value="Genomic_DNA"/>
</dbReference>
<gene>
    <name evidence="2" type="ORF">VPK24_05750</name>
</gene>
<protein>
    <submittedName>
        <fullName evidence="2">Uncharacterized protein</fullName>
    </submittedName>
</protein>
<accession>A0ABW7C8E8</accession>
<keyword evidence="1" id="KW-0175">Coiled coil</keyword>
<name>A0ABW7C8E8_9CYAN</name>
<sequence>METGDRMRLLALLGLSVVAFCTVVGVGSLVSHGSTLGLASVEVTDSAWGQGALWQNAAQALGGLTIGVVSMRVLDRWRYQQRLERLQRDLDHESHERQTLETSQRALQLQLETLEEQATNHQRTIEALKTQLQERDRLLQKERTDLEAIRTDVEQTWDEQAALQGELSHLRDYVAELEAELNTSQSNLASLLQYQPKPTETGENDSETDELVSAGAFETVLAAVETAEQQFGDVLEIWDSARSAAAESQFGRPSEVYQALRAIAEIGRASLLAKREGRSMGGWREGFRAYGLDFKPTEHQVTGSRYGSDRDFRHGGRKQRMFKHLTLGKNNAVHNLQIYFELDFETEKVAIGYCGKHLRSYGWAS</sequence>
<dbReference type="RefSeq" id="WP_393011238.1">
    <property type="nucleotide sequence ID" value="NZ_JAZAQF010000029.1"/>
</dbReference>
<feature type="coiled-coil region" evidence="1">
    <location>
        <begin position="76"/>
        <end position="194"/>
    </location>
</feature>